<feature type="compositionally biased region" description="Low complexity" evidence="1">
    <location>
        <begin position="594"/>
        <end position="608"/>
    </location>
</feature>
<protein>
    <submittedName>
        <fullName evidence="2">Uncharacterized protein</fullName>
    </submittedName>
</protein>
<feature type="compositionally biased region" description="Basic and acidic residues" evidence="1">
    <location>
        <begin position="395"/>
        <end position="426"/>
    </location>
</feature>
<evidence type="ECO:0000313" key="2">
    <source>
        <dbReference type="EMBL" id="CEM51462.1"/>
    </source>
</evidence>
<dbReference type="AlphaFoldDB" id="A0A0G4I3C8"/>
<accession>A0A0G4I3C8</accession>
<proteinExistence type="predicted"/>
<feature type="compositionally biased region" description="Polar residues" evidence="1">
    <location>
        <begin position="642"/>
        <end position="654"/>
    </location>
</feature>
<sequence length="974" mass="105504">MHQSRVYPVHAVPLVNVAQHPWTLMDKREDSKKPVAHGVRGGLHRSGHKRVISCPVQHEKKSRDLTKAQMQPVPDAYVQWLAEEMRDPKKKERFEKIVDAVRRRFLVKLSKKLFVDFSENVVGYLGEGKWLAQRPHIPMAMERADDDDMKRHEKLLKLSPQDKHVDPLGFKARKDKREAEQKQQKGNNLAPAPPMHFPPHMPPPWAYGQPRQAYRTNIFTGSAQPYGCLAPLAPHPWQPSPVHTPNRSPRAASPVNLEGKAFPSLMSPTGDRSNMWGPRVRVNGKNCVEGSASPPPSLAKEDFDPKIQKEEKRKIGERIASSRKKLPTVTEEPSAKATPVQKPKSGKSSPTQPKVLTRKSTLHKSSASSKVLEPPQQPTVLREISISPLSSISGKGEDQGPEREQQKETAKKETQKRETLKKETDRPNTLGLKSKSDPLPPSPRIYLEGDLSLAVRSGSSKSPSGRRFSGSSTTTKRKTVWKDGKLSIVPDTGGDSREQILPSRSDSLTFHMNEGNDNVTKQAKKRSSEDLTKAPGSPPLPKPKHAATSPSAKRTSLPQSPTRHTASPSKATKAPAQKTAKAEPPKSPGAPNTSADPPNGAPPAAASPNKKENDGLSSPRKGGSPNRAAARGSLPSSAAASTSPDQKQTRQQPNVKPPPRKDANPQGKAAVRPLLAGRRSSLKLSSSKEDPQNNSQAVDKSTAALRKKGSITLMKAGSSTFSMELLEGGGDRDAKAKIPPGGRSSITSQAPKQQKAKKAAAAGKPTVKVPPLSLKAIRKVSAETQQPGATSQQKAPVEAPQAPVKEGVQFDTTTVKQPQEQVQQPQVVPLSSRLPPAQTAQSPIPNVRTQPQVFLPTSSHVMSYATQSGTYPSPAHAAAYAYAQQQALYHKELAAWHAAAAAASNGMSPRGRVQPMQQMSPRRAQPPLDASPRRLPQQGPAPQAVYGASPRHVYPQAAVAWGPGAAYQPGWFHH</sequence>
<feature type="compositionally biased region" description="Polar residues" evidence="1">
    <location>
        <begin position="782"/>
        <end position="794"/>
    </location>
</feature>
<feature type="compositionally biased region" description="Basic and acidic residues" evidence="1">
    <location>
        <begin position="299"/>
        <end position="317"/>
    </location>
</feature>
<reference evidence="2" key="1">
    <citation type="submission" date="2014-11" db="EMBL/GenBank/DDBJ databases">
        <authorList>
            <person name="Otto D Thomas"/>
            <person name="Naeem Raeece"/>
        </authorList>
    </citation>
    <scope>NUCLEOTIDE SEQUENCE</scope>
</reference>
<dbReference type="VEuPathDB" id="CryptoDB:Cvel_10639"/>
<gene>
    <name evidence="2" type="ORF">Cvel_10639</name>
</gene>
<name>A0A0G4I3C8_9ALVE</name>
<feature type="compositionally biased region" description="Polar residues" evidence="1">
    <location>
        <begin position="548"/>
        <end position="564"/>
    </location>
</feature>
<feature type="compositionally biased region" description="Polar residues" evidence="1">
    <location>
        <begin position="502"/>
        <end position="521"/>
    </location>
</feature>
<feature type="region of interest" description="Disordered" evidence="1">
    <location>
        <begin position="905"/>
        <end position="947"/>
    </location>
</feature>
<feature type="compositionally biased region" description="Pro residues" evidence="1">
    <location>
        <begin position="191"/>
        <end position="205"/>
    </location>
</feature>
<organism evidence="2">
    <name type="scientific">Chromera velia CCMP2878</name>
    <dbReference type="NCBI Taxonomy" id="1169474"/>
    <lineage>
        <taxon>Eukaryota</taxon>
        <taxon>Sar</taxon>
        <taxon>Alveolata</taxon>
        <taxon>Colpodellida</taxon>
        <taxon>Chromeraceae</taxon>
        <taxon>Chromera</taxon>
    </lineage>
</organism>
<feature type="region of interest" description="Disordered" evidence="1">
    <location>
        <begin position="239"/>
        <end position="802"/>
    </location>
</feature>
<feature type="compositionally biased region" description="Low complexity" evidence="1">
    <location>
        <begin position="565"/>
        <end position="579"/>
    </location>
</feature>
<evidence type="ECO:0000256" key="1">
    <source>
        <dbReference type="SAM" id="MobiDB-lite"/>
    </source>
</evidence>
<feature type="compositionally biased region" description="Low complexity" evidence="1">
    <location>
        <begin position="749"/>
        <end position="771"/>
    </location>
</feature>
<feature type="compositionally biased region" description="Low complexity" evidence="1">
    <location>
        <begin position="456"/>
        <end position="474"/>
    </location>
</feature>
<feature type="region of interest" description="Disordered" evidence="1">
    <location>
        <begin position="173"/>
        <end position="209"/>
    </location>
</feature>
<dbReference type="EMBL" id="CDMZ01004953">
    <property type="protein sequence ID" value="CEM51462.1"/>
    <property type="molecule type" value="Genomic_DNA"/>
</dbReference>